<evidence type="ECO:0000313" key="2">
    <source>
        <dbReference type="EMBL" id="KAK9866589.1"/>
    </source>
</evidence>
<feature type="compositionally biased region" description="Pro residues" evidence="1">
    <location>
        <begin position="69"/>
        <end position="78"/>
    </location>
</feature>
<evidence type="ECO:0000256" key="1">
    <source>
        <dbReference type="SAM" id="MobiDB-lite"/>
    </source>
</evidence>
<sequence length="155" mass="16401">MAGTLLLTSSVWVGDRATRGLGGAWHHGADDYYGGGGAVVGGGARASESRRPQLLTSALGRPGQTDTAPPRPDCPPPGLHQLALVGPVRPRHPHTAWTPLRPERGRRQALSRRPRGQHARSTSPATLHRLMRLYQPKPTGHLTALAAATITCPSA</sequence>
<proteinExistence type="predicted"/>
<keyword evidence="3" id="KW-1185">Reference proteome</keyword>
<dbReference type="AlphaFoldDB" id="A0AAW1TCG3"/>
<feature type="region of interest" description="Disordered" evidence="1">
    <location>
        <begin position="42"/>
        <end position="125"/>
    </location>
</feature>
<organism evidence="2 3">
    <name type="scientific">Apatococcus fuscideae</name>
    <dbReference type="NCBI Taxonomy" id="2026836"/>
    <lineage>
        <taxon>Eukaryota</taxon>
        <taxon>Viridiplantae</taxon>
        <taxon>Chlorophyta</taxon>
        <taxon>core chlorophytes</taxon>
        <taxon>Trebouxiophyceae</taxon>
        <taxon>Chlorellales</taxon>
        <taxon>Chlorellaceae</taxon>
        <taxon>Apatococcus</taxon>
    </lineage>
</organism>
<gene>
    <name evidence="2" type="ORF">WJX84_004808</name>
</gene>
<accession>A0AAW1TCG3</accession>
<dbReference type="EMBL" id="JALJOV010000149">
    <property type="protein sequence ID" value="KAK9866589.1"/>
    <property type="molecule type" value="Genomic_DNA"/>
</dbReference>
<name>A0AAW1TCG3_9CHLO</name>
<evidence type="ECO:0000313" key="3">
    <source>
        <dbReference type="Proteomes" id="UP001485043"/>
    </source>
</evidence>
<feature type="compositionally biased region" description="Basic residues" evidence="1">
    <location>
        <begin position="107"/>
        <end position="118"/>
    </location>
</feature>
<protein>
    <submittedName>
        <fullName evidence="2">Uncharacterized protein</fullName>
    </submittedName>
</protein>
<comment type="caution">
    <text evidence="2">The sequence shown here is derived from an EMBL/GenBank/DDBJ whole genome shotgun (WGS) entry which is preliminary data.</text>
</comment>
<reference evidence="2 3" key="1">
    <citation type="journal article" date="2024" name="Nat. Commun.">
        <title>Phylogenomics reveals the evolutionary origins of lichenization in chlorophyte algae.</title>
        <authorList>
            <person name="Puginier C."/>
            <person name="Libourel C."/>
            <person name="Otte J."/>
            <person name="Skaloud P."/>
            <person name="Haon M."/>
            <person name="Grisel S."/>
            <person name="Petersen M."/>
            <person name="Berrin J.G."/>
            <person name="Delaux P.M."/>
            <person name="Dal Grande F."/>
            <person name="Keller J."/>
        </authorList>
    </citation>
    <scope>NUCLEOTIDE SEQUENCE [LARGE SCALE GENOMIC DNA]</scope>
    <source>
        <strain evidence="2 3">SAG 2523</strain>
    </source>
</reference>
<dbReference type="Proteomes" id="UP001485043">
    <property type="component" value="Unassembled WGS sequence"/>
</dbReference>